<sequence>MAQARAFAAAAARHDRAQWHQQEAATATAVRMAMGAEPAAFTKYLNDLTR</sequence>
<accession>F0BAP3</accession>
<name>F0BAP3_9XANT</name>
<reference evidence="1 2" key="1">
    <citation type="journal article" date="2011" name="BMC Genomics">
        <title>Comparative genomics reveals diversity among xanthomonads infecting tomato and pepper.</title>
        <authorList>
            <person name="Potnis N."/>
            <person name="Krasileva K."/>
            <person name="Chow V."/>
            <person name="Almeida N.F."/>
            <person name="Patil P.B."/>
            <person name="Ryan R.P."/>
            <person name="Sharlach M."/>
            <person name="Behlau F."/>
            <person name="Dow J.M."/>
            <person name="Momol M.T."/>
            <person name="White F.F."/>
            <person name="Preston J.F."/>
            <person name="Vinatzer B.A."/>
            <person name="Koebnik R."/>
            <person name="Setubal J.C."/>
            <person name="Norman D.J."/>
            <person name="Staskawicz B.J."/>
            <person name="Jones J.B."/>
        </authorList>
    </citation>
    <scope>NUCLEOTIDE SEQUENCE [LARGE SCALE GENOMIC DNA]</scope>
    <source>
        <strain evidence="1 2">ATCC 35937</strain>
    </source>
</reference>
<organism evidence="1 2">
    <name type="scientific">Xanthomonas vesicatoria ATCC 35937</name>
    <dbReference type="NCBI Taxonomy" id="925775"/>
    <lineage>
        <taxon>Bacteria</taxon>
        <taxon>Pseudomonadati</taxon>
        <taxon>Pseudomonadota</taxon>
        <taxon>Gammaproteobacteria</taxon>
        <taxon>Lysobacterales</taxon>
        <taxon>Lysobacteraceae</taxon>
        <taxon>Xanthomonas</taxon>
    </lineage>
</organism>
<dbReference type="AlphaFoldDB" id="F0BAP3"/>
<evidence type="ECO:0000313" key="1">
    <source>
        <dbReference type="EMBL" id="EGD10501.1"/>
    </source>
</evidence>
<evidence type="ECO:0000313" key="2">
    <source>
        <dbReference type="Proteomes" id="UP000003299"/>
    </source>
</evidence>
<proteinExistence type="predicted"/>
<gene>
    <name evidence="1" type="ORF">XVE_1160</name>
</gene>
<dbReference type="EMBL" id="AEQV01000028">
    <property type="protein sequence ID" value="EGD10501.1"/>
    <property type="molecule type" value="Genomic_DNA"/>
</dbReference>
<protein>
    <submittedName>
        <fullName evidence="1">Uncharacterized protein</fullName>
    </submittedName>
</protein>
<comment type="caution">
    <text evidence="1">The sequence shown here is derived from an EMBL/GenBank/DDBJ whole genome shotgun (WGS) entry which is preliminary data.</text>
</comment>
<dbReference type="Proteomes" id="UP000003299">
    <property type="component" value="Unassembled WGS sequence"/>
</dbReference>